<protein>
    <submittedName>
        <fullName evidence="3">Uncharacterized iron-regulated membrane protein</fullName>
    </submittedName>
</protein>
<dbReference type="OrthoDB" id="9776609at2"/>
<reference evidence="4" key="1">
    <citation type="submission" date="2016-10" db="EMBL/GenBank/DDBJ databases">
        <authorList>
            <person name="Varghese N."/>
            <person name="Submissions S."/>
        </authorList>
    </citation>
    <scope>NUCLEOTIDE SEQUENCE [LARGE SCALE GENOMIC DNA]</scope>
    <source>
        <strain evidence="4">DSM 11578</strain>
    </source>
</reference>
<dbReference type="Pfam" id="PF03929">
    <property type="entry name" value="PepSY_TM"/>
    <property type="match status" value="1"/>
</dbReference>
<dbReference type="EMBL" id="FOSH01000007">
    <property type="protein sequence ID" value="SFK25910.1"/>
    <property type="molecule type" value="Genomic_DNA"/>
</dbReference>
<organism evidence="3 4">
    <name type="scientific">Methylophaga sulfidovorans</name>
    <dbReference type="NCBI Taxonomy" id="45496"/>
    <lineage>
        <taxon>Bacteria</taxon>
        <taxon>Pseudomonadati</taxon>
        <taxon>Pseudomonadota</taxon>
        <taxon>Gammaproteobacteria</taxon>
        <taxon>Thiotrichales</taxon>
        <taxon>Piscirickettsiaceae</taxon>
        <taxon>Methylophaga</taxon>
    </lineage>
</organism>
<name>A0A1I3Y2C7_9GAMM</name>
<sequence length="377" mass="42855">MKKARQLWLKIHTYLGLSIGLLLVLLGLTGSILVFYLQFDIWLNPDIEAVSTAPVSQQQAVFDQLHQQFPTRTDSWRIEQPLHPGWPIMARYYTPVETRGLTFAPLMVTIDPVTLKITSKRFWGEFTMTWIYNLHYVLLLDKTGKTFIGIIGLISLISLISGMVLWWPGWHKLGRALAWRLRSSYAKKVFDLHILSGSYGFIVLLMLSLTGAALDLPTQTHQIINAFSPLATSPNLARSQQQQGKQPVISADTAVKSAFKLFPDAELRWVESPGSEKNSWRVVFYQEGEPSRRFPRTQVWVNAFNGNIVASRDGLADKAGDKVINWLHPLHNGEAFGLTGRVIVFICGFIPLILFVTGLLRWQQKRHAKVRTAYRHH</sequence>
<evidence type="ECO:0000313" key="4">
    <source>
        <dbReference type="Proteomes" id="UP000198924"/>
    </source>
</evidence>
<keyword evidence="1" id="KW-0472">Membrane</keyword>
<dbReference type="InterPro" id="IPR025711">
    <property type="entry name" value="PepSY"/>
</dbReference>
<dbReference type="Proteomes" id="UP000198924">
    <property type="component" value="Unassembled WGS sequence"/>
</dbReference>
<dbReference type="Pfam" id="PF03413">
    <property type="entry name" value="PepSY"/>
    <property type="match status" value="1"/>
</dbReference>
<dbReference type="RefSeq" id="WP_091713044.1">
    <property type="nucleotide sequence ID" value="NZ_FOSH01000007.1"/>
</dbReference>
<evidence type="ECO:0000313" key="3">
    <source>
        <dbReference type="EMBL" id="SFK25910.1"/>
    </source>
</evidence>
<feature type="transmembrane region" description="Helical" evidence="1">
    <location>
        <begin position="342"/>
        <end position="362"/>
    </location>
</feature>
<feature type="transmembrane region" description="Helical" evidence="1">
    <location>
        <begin position="189"/>
        <end position="209"/>
    </location>
</feature>
<feature type="transmembrane region" description="Helical" evidence="1">
    <location>
        <begin position="147"/>
        <end position="168"/>
    </location>
</feature>
<keyword evidence="1" id="KW-1133">Transmembrane helix</keyword>
<feature type="domain" description="PepSY" evidence="2">
    <location>
        <begin position="249"/>
        <end position="311"/>
    </location>
</feature>
<accession>A0A1I3Y2C7</accession>
<keyword evidence="4" id="KW-1185">Reference proteome</keyword>
<evidence type="ECO:0000256" key="1">
    <source>
        <dbReference type="SAM" id="Phobius"/>
    </source>
</evidence>
<dbReference type="PANTHER" id="PTHR34219">
    <property type="entry name" value="IRON-REGULATED INNER MEMBRANE PROTEIN-RELATED"/>
    <property type="match status" value="1"/>
</dbReference>
<evidence type="ECO:0000259" key="2">
    <source>
        <dbReference type="Pfam" id="PF03413"/>
    </source>
</evidence>
<feature type="transmembrane region" description="Helical" evidence="1">
    <location>
        <begin position="12"/>
        <end position="37"/>
    </location>
</feature>
<keyword evidence="1" id="KW-0812">Transmembrane</keyword>
<dbReference type="STRING" id="45496.SAMN04488079_10797"/>
<proteinExistence type="predicted"/>
<dbReference type="InterPro" id="IPR005625">
    <property type="entry name" value="PepSY-ass_TM"/>
</dbReference>
<dbReference type="AlphaFoldDB" id="A0A1I3Y2C7"/>
<gene>
    <name evidence="3" type="ORF">SAMN04488079_10797</name>
</gene>